<organism evidence="1 2">
    <name type="scientific">Mycolicibacterium parafortuitum</name>
    <name type="common">Mycobacterium parafortuitum</name>
    <dbReference type="NCBI Taxonomy" id="39692"/>
    <lineage>
        <taxon>Bacteria</taxon>
        <taxon>Bacillati</taxon>
        <taxon>Actinomycetota</taxon>
        <taxon>Actinomycetes</taxon>
        <taxon>Mycobacteriales</taxon>
        <taxon>Mycobacteriaceae</taxon>
        <taxon>Mycolicibacterium</taxon>
    </lineage>
</organism>
<dbReference type="EMBL" id="JAOXLN010000013">
    <property type="protein sequence ID" value="MDZ5086514.1"/>
    <property type="molecule type" value="Genomic_DNA"/>
</dbReference>
<evidence type="ECO:0000313" key="2">
    <source>
        <dbReference type="Proteomes" id="UP001289645"/>
    </source>
</evidence>
<dbReference type="Proteomes" id="UP001289645">
    <property type="component" value="Unassembled WGS sequence"/>
</dbReference>
<proteinExistence type="predicted"/>
<evidence type="ECO:0000313" key="1">
    <source>
        <dbReference type="EMBL" id="MDZ5086514.1"/>
    </source>
</evidence>
<keyword evidence="1" id="KW-0808">Transferase</keyword>
<protein>
    <submittedName>
        <fullName evidence="1">Polysaccharide pyruvyl transferase family protein</fullName>
    </submittedName>
</protein>
<sequence>MTATTHSARGATVSPRLSSVSPQPHGRRVLFLGTHGQANVGDELLLDTFLTELGPDNAYAVNSYAPAATTAQLAQRFDVTVFDTASDRRGLLTHLWRCDVVIFGGGNILKELYRSVGRWRYATLTMVLAVVLLARLARKPVMMANVGIGPVASAPGRLLVKAILRLVWLISVRDEGSYRFALSVGCPRRKVRLVPDAVWARDAVSLGQQADRPGPGPDRPLRIAVNLNKDVDAADEWDEFLDRLVAALDEVAHARRVEFHALPMQCGFKAGTDLEVLERVLERVSGRAEARVYVHAPADHHEVASLIADCDVVVSERLHAIVLAVVVGRPVVALPYDVKVRELVAQLGIESRSFDVSADLDSAALAESILRAADSGGAERDRIAAMAAVKRRDAASAFASLRAWVAAPSRTWELPAA</sequence>
<keyword evidence="2" id="KW-1185">Reference proteome</keyword>
<gene>
    <name evidence="1" type="ORF">OHX15_14090</name>
</gene>
<name>A0ACC6MHV0_MYCPF</name>
<accession>A0ACC6MHV0</accession>
<comment type="caution">
    <text evidence="1">The sequence shown here is derived from an EMBL/GenBank/DDBJ whole genome shotgun (WGS) entry which is preliminary data.</text>
</comment>
<reference evidence="1 2" key="1">
    <citation type="journal article" date="2021" name="Chemosphere">
        <title>Bioballs carrying a syntrophic Rhodococcus and Mycolicibacterium consortium for simultaneous sorption and biodegradation of fuel oil in contaminated freshwater.</title>
        <authorList>
            <person name="Naloka K."/>
            <person name="Polrit D."/>
            <person name="Muangchinda C."/>
            <person name="Thoetkiattikul H."/>
            <person name="Pinyakong O."/>
        </authorList>
    </citation>
    <scope>NUCLEOTIDE SEQUENCE [LARGE SCALE GENOMIC DNA]</scope>
    <source>
        <strain evidence="1 2">J101</strain>
    </source>
</reference>